<dbReference type="Pfam" id="PF00493">
    <property type="entry name" value="MCM"/>
    <property type="match status" value="1"/>
</dbReference>
<evidence type="ECO:0000313" key="15">
    <source>
        <dbReference type="RefSeq" id="XP_011304593.1"/>
    </source>
</evidence>
<evidence type="ECO:0000256" key="2">
    <source>
        <dbReference type="ARBA" id="ARBA00008010"/>
    </source>
</evidence>
<dbReference type="InterPro" id="IPR041562">
    <property type="entry name" value="MCM_lid"/>
</dbReference>
<dbReference type="SMART" id="SM00350">
    <property type="entry name" value="MCM"/>
    <property type="match status" value="1"/>
</dbReference>
<dbReference type="KEGG" id="fas:105267435"/>
<sequence length="789" mass="87486">MNGPRRWSKAIKRKRKSQDDVVASKEDEVPDPPEDPDNNNKDDPTLDVYEAQMNSDLSLYGFHLYFDKLSKITEKRVVEKSGIAQGFFTRNPDALVPSKSGPSFNLDMKRFSIDKEFVEEWENFPEDMEKNPRETLNILGLALHQVLVNSKLNGAGINSGDDINLPTIRVNIVNYRPLVALRDIMIDSYGKLIGTRGCVIRVGRPKYMAQWLPFSCDKCSNWMVMRQPDGIYKLPKKCKTCGTCKFTPRLDSPHVKSIPFLVIKLQEHFDDNQDDKGKMPRVVEVELVSDLVESCMPGDDITVVGIVKIRGTDDGNQNKKTTAEANALYIEAVSIVNNKNKARNRTALGVDLDHQDYIFIKNIHDSHDVFSLLVRSLCPAIYGNEIIKAGLLLSLFGGCAKHDSLRNDLHVLLVGDPGLGKSQLLQACSRISTKGVYVCGNSSTTSGLTVTLTKENGTNDFALEPGALVLADKGTCFIDEFDKMPTQHQALLEAMEQSSVSVAKSGIICSLPARTSIVAAANPIGGKYNKSKSFTDNLNLSEPLLSRFDLIFLLLDVPSEQMDTLMCAHVMSAHRGSKIVAPSRSSSSLTEFNPPGHQTLITLRERLTLSSDDLIPQSILRKYVSYARLYVKPRLSPDAANRLKDYYLSLRQNISSHLPIFHRQLEALIRLTEARAKLELRTEATDADAQEVIEIYKYTLASVPSAGAAGPGVSHDSGKITGKKVSAFISLLQQLELEGGQALLSKTDLMEIANQGGIVINEFSRFINKLNDEGILIKRGHDLYKFVNL</sequence>
<dbReference type="PROSITE" id="PS50051">
    <property type="entry name" value="MCM_2"/>
    <property type="match status" value="1"/>
</dbReference>
<dbReference type="SUPFAM" id="SSF52540">
    <property type="entry name" value="P-loop containing nucleoside triphosphate hydrolases"/>
    <property type="match status" value="1"/>
</dbReference>
<dbReference type="GO" id="GO:0042555">
    <property type="term" value="C:MCM complex"/>
    <property type="evidence" value="ECO:0007669"/>
    <property type="project" value="TreeGrafter"/>
</dbReference>
<gene>
    <name evidence="12" type="primary">Mcm8</name>
    <name evidence="14 15 16" type="synonym">LOC105267435</name>
    <name evidence="12" type="ORF">g.41008</name>
</gene>
<dbReference type="InterPro" id="IPR058767">
    <property type="entry name" value="MCM8_N"/>
</dbReference>
<evidence type="ECO:0000313" key="16">
    <source>
        <dbReference type="RefSeq" id="XP_011304594.1"/>
    </source>
</evidence>
<evidence type="ECO:0000256" key="1">
    <source>
        <dbReference type="ARBA" id="ARBA00004123"/>
    </source>
</evidence>
<keyword evidence="13" id="KW-1185">Reference proteome</keyword>
<evidence type="ECO:0000313" key="14">
    <source>
        <dbReference type="RefSeq" id="XP_011304592.1"/>
    </source>
</evidence>
<evidence type="ECO:0000256" key="10">
    <source>
        <dbReference type="SAM" id="MobiDB-lite"/>
    </source>
</evidence>
<dbReference type="InterPro" id="IPR031327">
    <property type="entry name" value="MCM"/>
</dbReference>
<dbReference type="InterPro" id="IPR056875">
    <property type="entry name" value="MCM8/REC_WHD"/>
</dbReference>
<dbReference type="Proteomes" id="UP000694866">
    <property type="component" value="Unplaced"/>
</dbReference>
<dbReference type="Pfam" id="PF17855">
    <property type="entry name" value="MCM_lid"/>
    <property type="match status" value="1"/>
</dbReference>
<accession>A0A0C9RG25</accession>
<evidence type="ECO:0000256" key="9">
    <source>
        <dbReference type="RuleBase" id="RU004070"/>
    </source>
</evidence>
<dbReference type="InterPro" id="IPR003593">
    <property type="entry name" value="AAA+_ATPase"/>
</dbReference>
<proteinExistence type="inferred from homology"/>
<name>A0A0C9RG25_9HYME</name>
<evidence type="ECO:0000256" key="5">
    <source>
        <dbReference type="ARBA" id="ARBA00023125"/>
    </source>
</evidence>
<dbReference type="PRINTS" id="PR01657">
    <property type="entry name" value="MCMFAMILY"/>
</dbReference>
<dbReference type="Gene3D" id="2.40.50.140">
    <property type="entry name" value="Nucleic acid-binding proteins"/>
    <property type="match status" value="1"/>
</dbReference>
<accession>A0A9R1T7X4</accession>
<evidence type="ECO:0000313" key="12">
    <source>
        <dbReference type="EMBL" id="JAG77047.1"/>
    </source>
</evidence>
<dbReference type="InterPro" id="IPR027417">
    <property type="entry name" value="P-loop_NTPase"/>
</dbReference>
<dbReference type="Pfam" id="PF17207">
    <property type="entry name" value="MCM_OB"/>
    <property type="match status" value="1"/>
</dbReference>
<evidence type="ECO:0000256" key="8">
    <source>
        <dbReference type="ARBA" id="ARBA00042306"/>
    </source>
</evidence>
<dbReference type="CDD" id="cd22247">
    <property type="entry name" value="MCM8_WHD"/>
    <property type="match status" value="1"/>
</dbReference>
<dbReference type="GeneID" id="105267435"/>
<feature type="compositionally biased region" description="Basic residues" evidence="10">
    <location>
        <begin position="1"/>
        <end position="16"/>
    </location>
</feature>
<dbReference type="Gene3D" id="2.20.28.10">
    <property type="match status" value="1"/>
</dbReference>
<keyword evidence="4 9" id="KW-0067">ATP-binding</keyword>
<evidence type="ECO:0000313" key="13">
    <source>
        <dbReference type="Proteomes" id="UP000694866"/>
    </source>
</evidence>
<dbReference type="RefSeq" id="XP_011304592.1">
    <property type="nucleotide sequence ID" value="XM_011306290.1"/>
</dbReference>
<dbReference type="PANTHER" id="PTHR11630:SF47">
    <property type="entry name" value="DNA HELICASE MCM8"/>
    <property type="match status" value="1"/>
</dbReference>
<dbReference type="Gene3D" id="3.40.50.300">
    <property type="entry name" value="P-loop containing nucleotide triphosphate hydrolases"/>
    <property type="match status" value="1"/>
</dbReference>
<dbReference type="SUPFAM" id="SSF50249">
    <property type="entry name" value="Nucleic acid-binding proteins"/>
    <property type="match status" value="1"/>
</dbReference>
<comment type="similarity">
    <text evidence="2 9">Belongs to the MCM family.</text>
</comment>
<feature type="domain" description="MCM C-terminal AAA(+) ATPase" evidence="11">
    <location>
        <begin position="369"/>
        <end position="570"/>
    </location>
</feature>
<feature type="region of interest" description="Disordered" evidence="10">
    <location>
        <begin position="1"/>
        <end position="46"/>
    </location>
</feature>
<dbReference type="InterPro" id="IPR012340">
    <property type="entry name" value="NA-bd_OB-fold"/>
</dbReference>
<evidence type="ECO:0000259" key="11">
    <source>
        <dbReference type="PROSITE" id="PS50051"/>
    </source>
</evidence>
<organism evidence="12">
    <name type="scientific">Fopius arisanus</name>
    <dbReference type="NCBI Taxonomy" id="64838"/>
    <lineage>
        <taxon>Eukaryota</taxon>
        <taxon>Metazoa</taxon>
        <taxon>Ecdysozoa</taxon>
        <taxon>Arthropoda</taxon>
        <taxon>Hexapoda</taxon>
        <taxon>Insecta</taxon>
        <taxon>Pterygota</taxon>
        <taxon>Neoptera</taxon>
        <taxon>Endopterygota</taxon>
        <taxon>Hymenoptera</taxon>
        <taxon>Apocrita</taxon>
        <taxon>Ichneumonoidea</taxon>
        <taxon>Braconidae</taxon>
        <taxon>Opiinae</taxon>
        <taxon>Fopius</taxon>
    </lineage>
</organism>
<feature type="compositionally biased region" description="Acidic residues" evidence="10">
    <location>
        <begin position="28"/>
        <end position="37"/>
    </location>
</feature>
<dbReference type="GO" id="GO:0017116">
    <property type="term" value="F:single-stranded DNA helicase activity"/>
    <property type="evidence" value="ECO:0007669"/>
    <property type="project" value="TreeGrafter"/>
</dbReference>
<reference evidence="12" key="1">
    <citation type="submission" date="2015-01" db="EMBL/GenBank/DDBJ databases">
        <title>Transcriptome Assembly of Fopius arisanus.</title>
        <authorList>
            <person name="Geib S."/>
        </authorList>
    </citation>
    <scope>NUCLEOTIDE SEQUENCE</scope>
</reference>
<keyword evidence="14 15" id="KW-0378">Hydrolase</keyword>
<evidence type="ECO:0000256" key="7">
    <source>
        <dbReference type="ARBA" id="ARBA00041084"/>
    </source>
</evidence>
<dbReference type="RefSeq" id="XP_011304593.1">
    <property type="nucleotide sequence ID" value="XM_011306291.1"/>
</dbReference>
<dbReference type="OrthoDB" id="422555at2759"/>
<dbReference type="GO" id="GO:0005634">
    <property type="term" value="C:nucleus"/>
    <property type="evidence" value="ECO:0007669"/>
    <property type="project" value="UniProtKB-SubCell"/>
</dbReference>
<accession>A0A9R1T8T4</accession>
<keyword evidence="14 15" id="KW-0347">Helicase</keyword>
<dbReference type="GO" id="GO:0006310">
    <property type="term" value="P:DNA recombination"/>
    <property type="evidence" value="ECO:0007669"/>
    <property type="project" value="UniProtKB-ARBA"/>
</dbReference>
<dbReference type="GO" id="GO:0003697">
    <property type="term" value="F:single-stranded DNA binding"/>
    <property type="evidence" value="ECO:0007669"/>
    <property type="project" value="TreeGrafter"/>
</dbReference>
<dbReference type="SMART" id="SM00382">
    <property type="entry name" value="AAA"/>
    <property type="match status" value="1"/>
</dbReference>
<dbReference type="InterPro" id="IPR001208">
    <property type="entry name" value="MCM_dom"/>
</dbReference>
<evidence type="ECO:0000256" key="6">
    <source>
        <dbReference type="ARBA" id="ARBA00023242"/>
    </source>
</evidence>
<protein>
    <recommendedName>
        <fullName evidence="7">DNA helicase MCM8</fullName>
    </recommendedName>
    <alternativeName>
        <fullName evidence="8">Minichromosome maintenance 8</fullName>
    </alternativeName>
</protein>
<dbReference type="RefSeq" id="XP_011304594.1">
    <property type="nucleotide sequence ID" value="XM_011306292.1"/>
</dbReference>
<dbReference type="InterPro" id="IPR033762">
    <property type="entry name" value="MCM_OB"/>
</dbReference>
<dbReference type="GO" id="GO:0005524">
    <property type="term" value="F:ATP binding"/>
    <property type="evidence" value="ECO:0007669"/>
    <property type="project" value="UniProtKB-KW"/>
</dbReference>
<dbReference type="Pfam" id="PF26065">
    <property type="entry name" value="MCM8_N"/>
    <property type="match status" value="1"/>
</dbReference>
<accession>A0A9R1T752</accession>
<keyword evidence="5 9" id="KW-0238">DNA-binding</keyword>
<evidence type="ECO:0000256" key="3">
    <source>
        <dbReference type="ARBA" id="ARBA00022741"/>
    </source>
</evidence>
<feature type="compositionally biased region" description="Basic and acidic residues" evidence="10">
    <location>
        <begin position="17"/>
        <end position="27"/>
    </location>
</feature>
<dbReference type="AlphaFoldDB" id="A0A0C9RG25"/>
<reference evidence="14 15" key="2">
    <citation type="submission" date="2025-04" db="UniProtKB">
        <authorList>
            <consortium name="RefSeq"/>
        </authorList>
    </citation>
    <scope>IDENTIFICATION</scope>
    <source>
        <strain evidence="14 15">USDA-PBARC FA_bdor</strain>
        <tissue evidence="14 15">Whole organism</tissue>
    </source>
</reference>
<dbReference type="PANTHER" id="PTHR11630">
    <property type="entry name" value="DNA REPLICATION LICENSING FACTOR MCM FAMILY MEMBER"/>
    <property type="match status" value="1"/>
</dbReference>
<evidence type="ECO:0000256" key="4">
    <source>
        <dbReference type="ARBA" id="ARBA00022840"/>
    </source>
</evidence>
<dbReference type="Pfam" id="PF25051">
    <property type="entry name" value="WHD_MCM8"/>
    <property type="match status" value="1"/>
</dbReference>
<keyword evidence="6" id="KW-0539">Nucleus</keyword>
<comment type="subcellular location">
    <subcellularLocation>
        <location evidence="1">Nucleus</location>
    </subcellularLocation>
</comment>
<keyword evidence="3 9" id="KW-0547">Nucleotide-binding</keyword>
<dbReference type="EMBL" id="GBYB01007280">
    <property type="protein sequence ID" value="JAG77047.1"/>
    <property type="molecule type" value="Transcribed_RNA"/>
</dbReference>